<dbReference type="EMBL" id="WWEO01000041">
    <property type="protein sequence ID" value="NCD69176.1"/>
    <property type="molecule type" value="Genomic_DNA"/>
</dbReference>
<keyword evidence="3" id="KW-1133">Transmembrane helix</keyword>
<proteinExistence type="predicted"/>
<name>A0A966DT94_9SPHI</name>
<evidence type="ECO:0000256" key="2">
    <source>
        <dbReference type="ARBA" id="ARBA00023136"/>
    </source>
</evidence>
<dbReference type="GO" id="GO:0019867">
    <property type="term" value="C:outer membrane"/>
    <property type="evidence" value="ECO:0007669"/>
    <property type="project" value="InterPro"/>
</dbReference>
<dbReference type="RefSeq" id="WP_166585162.1">
    <property type="nucleotide sequence ID" value="NZ_WWEO01000041.1"/>
</dbReference>
<organism evidence="5 6">
    <name type="scientific">Mucilaginibacter agri</name>
    <dbReference type="NCBI Taxonomy" id="2695265"/>
    <lineage>
        <taxon>Bacteria</taxon>
        <taxon>Pseudomonadati</taxon>
        <taxon>Bacteroidota</taxon>
        <taxon>Sphingobacteriia</taxon>
        <taxon>Sphingobacteriales</taxon>
        <taxon>Sphingobacteriaceae</taxon>
        <taxon>Mucilaginibacter</taxon>
    </lineage>
</organism>
<dbReference type="Gene3D" id="2.40.160.50">
    <property type="entry name" value="membrane protein fhac: a member of the omp85/tpsb transporter family"/>
    <property type="match status" value="1"/>
</dbReference>
<dbReference type="AlphaFoldDB" id="A0A966DT94"/>
<keyword evidence="3" id="KW-0812">Transmembrane</keyword>
<dbReference type="Proteomes" id="UP000638732">
    <property type="component" value="Unassembled WGS sequence"/>
</dbReference>
<feature type="transmembrane region" description="Helical" evidence="3">
    <location>
        <begin position="12"/>
        <end position="30"/>
    </location>
</feature>
<keyword evidence="2 3" id="KW-0472">Membrane</keyword>
<gene>
    <name evidence="5" type="ORF">GSY63_07395</name>
</gene>
<sequence>MYSVQKLLNSLRFITMVTTILIVFAGHGYAQKETADSAKAIPQIDIFDVLRKITKKPAKLVDTPQAGKRNTSILPVIGYSPSNGAVLGLTIGATKYFADPKTTKLTTALLNLSVTSKDQVIFSLRYDFYTPKNKWYISGDNRLLFFTQPTYGLGIYGLHSQPYSFSWNGISGTTKGDLSQPLKYNYLRLYETFLRKINDKHWYAGMGVMIDYNAKIQDESLKLDSPVHLTSHYVYSTTYGFKTNSYNTNGLSAQVMHDSRDNPVNPYSGYYLNVSYRVNPKFLGSSQGSSMLYYEYRTYVNVNKAIPQNLLAFWLWGTNVISGHVPYLELPSITWDTYNRSGRGYIQGRFRGPNMFYAESEFRFRLTRNGLLGGVTFLNCTTASNPLPYANQNLFDTIAPGGGIGLRIKMNKADRTNITADYGIGHGFSGIYLNIREAF</sequence>
<evidence type="ECO:0000259" key="4">
    <source>
        <dbReference type="Pfam" id="PF01103"/>
    </source>
</evidence>
<comment type="subcellular location">
    <subcellularLocation>
        <location evidence="1">Membrane</location>
    </subcellularLocation>
</comment>
<keyword evidence="6" id="KW-1185">Reference proteome</keyword>
<evidence type="ECO:0000313" key="5">
    <source>
        <dbReference type="EMBL" id="NCD69176.1"/>
    </source>
</evidence>
<protein>
    <submittedName>
        <fullName evidence="5">BamA/TamA family outer membrane protein</fullName>
    </submittedName>
</protein>
<evidence type="ECO:0000256" key="1">
    <source>
        <dbReference type="ARBA" id="ARBA00004370"/>
    </source>
</evidence>
<evidence type="ECO:0000256" key="3">
    <source>
        <dbReference type="SAM" id="Phobius"/>
    </source>
</evidence>
<dbReference type="Pfam" id="PF01103">
    <property type="entry name" value="Omp85"/>
    <property type="match status" value="1"/>
</dbReference>
<reference evidence="5" key="2">
    <citation type="submission" date="2020-10" db="EMBL/GenBank/DDBJ databases">
        <title>Mucilaginibacter sp. nov., isolated from soil.</title>
        <authorList>
            <person name="Jeon C.O."/>
        </authorList>
    </citation>
    <scope>NUCLEOTIDE SEQUENCE</scope>
    <source>
        <strain evidence="5">R11</strain>
    </source>
</reference>
<evidence type="ECO:0000313" key="6">
    <source>
        <dbReference type="Proteomes" id="UP000638732"/>
    </source>
</evidence>
<accession>A0A966DT94</accession>
<comment type="caution">
    <text evidence="5">The sequence shown here is derived from an EMBL/GenBank/DDBJ whole genome shotgun (WGS) entry which is preliminary data.</text>
</comment>
<feature type="domain" description="Bacterial surface antigen (D15)" evidence="4">
    <location>
        <begin position="239"/>
        <end position="409"/>
    </location>
</feature>
<dbReference type="InterPro" id="IPR000184">
    <property type="entry name" value="Bac_surfAg_D15"/>
</dbReference>
<reference evidence="5" key="1">
    <citation type="submission" date="2020-01" db="EMBL/GenBank/DDBJ databases">
        <authorList>
            <person name="Seo Y.L."/>
        </authorList>
    </citation>
    <scope>NUCLEOTIDE SEQUENCE</scope>
    <source>
        <strain evidence="5">R11</strain>
    </source>
</reference>